<dbReference type="GO" id="GO:0003712">
    <property type="term" value="F:transcription coregulator activity"/>
    <property type="evidence" value="ECO:0007669"/>
    <property type="project" value="InterPro"/>
</dbReference>
<keyword evidence="4" id="KW-0804">Transcription</keyword>
<proteinExistence type="inferred from homology"/>
<evidence type="ECO:0000256" key="3">
    <source>
        <dbReference type="ARBA" id="ARBA00023015"/>
    </source>
</evidence>
<dbReference type="Pfam" id="PF06179">
    <property type="entry name" value="Med22"/>
    <property type="match status" value="1"/>
</dbReference>
<evidence type="ECO:0000313" key="6">
    <source>
        <dbReference type="EMBL" id="KAJ1961104.1"/>
    </source>
</evidence>
<comment type="similarity">
    <text evidence="2">Belongs to the Mediator complex subunit 22 family.</text>
</comment>
<comment type="caution">
    <text evidence="6">The sequence shown here is derived from an EMBL/GenBank/DDBJ whole genome shotgun (WGS) entry which is preliminary data.</text>
</comment>
<dbReference type="Proteomes" id="UP001150925">
    <property type="component" value="Unassembled WGS sequence"/>
</dbReference>
<evidence type="ECO:0000256" key="4">
    <source>
        <dbReference type="ARBA" id="ARBA00023163"/>
    </source>
</evidence>
<dbReference type="EMBL" id="JANBPY010001202">
    <property type="protein sequence ID" value="KAJ1961104.1"/>
    <property type="molecule type" value="Genomic_DNA"/>
</dbReference>
<name>A0A9W8ALU6_9FUNG</name>
<protein>
    <submittedName>
        <fullName evidence="6">Uncharacterized protein</fullName>
    </submittedName>
</protein>
<dbReference type="PANTHER" id="PTHR12434:SF6">
    <property type="entry name" value="MEDIATOR OF RNA POLYMERASE II TRANSCRIPTION SUBUNIT 22"/>
    <property type="match status" value="1"/>
</dbReference>
<dbReference type="AlphaFoldDB" id="A0A9W8ALU6"/>
<evidence type="ECO:0000256" key="5">
    <source>
        <dbReference type="ARBA" id="ARBA00023242"/>
    </source>
</evidence>
<dbReference type="OrthoDB" id="203279at2759"/>
<reference evidence="6" key="1">
    <citation type="submission" date="2022-07" db="EMBL/GenBank/DDBJ databases">
        <title>Phylogenomic reconstructions and comparative analyses of Kickxellomycotina fungi.</title>
        <authorList>
            <person name="Reynolds N.K."/>
            <person name="Stajich J.E."/>
            <person name="Barry K."/>
            <person name="Grigoriev I.V."/>
            <person name="Crous P."/>
            <person name="Smith M.E."/>
        </authorList>
    </citation>
    <scope>NUCLEOTIDE SEQUENCE</scope>
    <source>
        <strain evidence="6">RSA 1196</strain>
    </source>
</reference>
<accession>A0A9W8ALU6</accession>
<gene>
    <name evidence="6" type="ORF">IWQ62_003982</name>
</gene>
<sequence>MSEEFNKRLDSEMDVLVDSFNDIIAAAKIQNKDTITLAEEGFQIECRATTIVRSCQTLLTMIASMKQSLLLNDTQSINALTQTHKERALKQTHQTYRTLQNINTIVGQSVLKLQDVYSATPYK</sequence>
<evidence type="ECO:0000313" key="7">
    <source>
        <dbReference type="Proteomes" id="UP001150925"/>
    </source>
</evidence>
<keyword evidence="3" id="KW-0805">Transcription regulation</keyword>
<dbReference type="PANTHER" id="PTHR12434">
    <property type="entry name" value="MEDIATOR OF RNA POLYMERASE II TRANSCRIPTION SUBUNIT 22"/>
    <property type="match status" value="1"/>
</dbReference>
<organism evidence="6 7">
    <name type="scientific">Dispira parvispora</name>
    <dbReference type="NCBI Taxonomy" id="1520584"/>
    <lineage>
        <taxon>Eukaryota</taxon>
        <taxon>Fungi</taxon>
        <taxon>Fungi incertae sedis</taxon>
        <taxon>Zoopagomycota</taxon>
        <taxon>Kickxellomycotina</taxon>
        <taxon>Dimargaritomycetes</taxon>
        <taxon>Dimargaritales</taxon>
        <taxon>Dimargaritaceae</taxon>
        <taxon>Dispira</taxon>
    </lineage>
</organism>
<keyword evidence="7" id="KW-1185">Reference proteome</keyword>
<keyword evidence="5" id="KW-0539">Nucleus</keyword>
<dbReference type="InterPro" id="IPR009332">
    <property type="entry name" value="Med22"/>
</dbReference>
<dbReference type="GO" id="GO:0016592">
    <property type="term" value="C:mediator complex"/>
    <property type="evidence" value="ECO:0007669"/>
    <property type="project" value="InterPro"/>
</dbReference>
<evidence type="ECO:0000256" key="2">
    <source>
        <dbReference type="ARBA" id="ARBA00005942"/>
    </source>
</evidence>
<comment type="subcellular location">
    <subcellularLocation>
        <location evidence="1">Nucleus</location>
    </subcellularLocation>
</comment>
<dbReference type="GO" id="GO:0006357">
    <property type="term" value="P:regulation of transcription by RNA polymerase II"/>
    <property type="evidence" value="ECO:0007669"/>
    <property type="project" value="InterPro"/>
</dbReference>
<evidence type="ECO:0000256" key="1">
    <source>
        <dbReference type="ARBA" id="ARBA00004123"/>
    </source>
</evidence>